<gene>
    <name evidence="3" type="ORF">NRP21_02310</name>
</gene>
<feature type="region of interest" description="Disordered" evidence="1">
    <location>
        <begin position="179"/>
        <end position="252"/>
    </location>
</feature>
<feature type="domain" description="LysM" evidence="2">
    <location>
        <begin position="384"/>
        <end position="433"/>
    </location>
</feature>
<feature type="compositionally biased region" description="Low complexity" evidence="1">
    <location>
        <begin position="38"/>
        <end position="47"/>
    </location>
</feature>
<feature type="compositionally biased region" description="Basic and acidic residues" evidence="1">
    <location>
        <begin position="83"/>
        <end position="93"/>
    </location>
</feature>
<keyword evidence="4" id="KW-1185">Reference proteome</keyword>
<feature type="compositionally biased region" description="Basic and acidic residues" evidence="1">
    <location>
        <begin position="48"/>
        <end position="62"/>
    </location>
</feature>
<feature type="region of interest" description="Disordered" evidence="1">
    <location>
        <begin position="30"/>
        <end position="93"/>
    </location>
</feature>
<dbReference type="CDD" id="cd00118">
    <property type="entry name" value="LysM"/>
    <property type="match status" value="1"/>
</dbReference>
<dbReference type="InterPro" id="IPR006311">
    <property type="entry name" value="TAT_signal"/>
</dbReference>
<accession>A0ABT1WYF6</accession>
<dbReference type="Pfam" id="PF01476">
    <property type="entry name" value="LysM"/>
    <property type="match status" value="1"/>
</dbReference>
<comment type="caution">
    <text evidence="3">The sequence shown here is derived from an EMBL/GenBank/DDBJ whole genome shotgun (WGS) entry which is preliminary data.</text>
</comment>
<protein>
    <submittedName>
        <fullName evidence="3">LysM peptidoglycan-binding domain-containing protein</fullName>
    </submittedName>
</protein>
<dbReference type="PANTHER" id="PTHR34700">
    <property type="entry name" value="POTASSIUM BINDING PROTEIN KBP"/>
    <property type="match status" value="1"/>
</dbReference>
<dbReference type="InterPro" id="IPR018392">
    <property type="entry name" value="LysM"/>
</dbReference>
<sequence length="437" mass="45536">MTDASRLRVVGGATVLAGALAAGAFYGTRDRAAAPTTRPVASAPRAAEAPRRDASAQDRPVETRQAVSQAGAATPSSPAPEARPARSAEPPRFDVVRMGARGMVVVAGRAAPGAEVLLLEGGREIGRARADARGEWVILPSEPLGAGARELSLRARLPGGDEVAGPDSVVVVGPAPAEPQVAAAEPGEERLAPRPAGRQPEATRPREETRVAEAAPQRSAGAPQGRAATGTAEDRPEPPKTQPTGTTSADVAPAKAEQTLVLLLPPTAEAAPRQLAGPARAAPNTPLGLDVVDYDDSNTMRFAGTAPPGARLRVYADNRHLGDTSADPEGRWSLTPAETPQIGRHTLRVDQLGTTAAEGAAPVAGRIEVAFQRESLPPGLVRDGKVVVQPGHNLWRIARDAYGRGVRYTVIYRANQAQIRHPARIYPGQVFAVPEAR</sequence>
<reference evidence="3 4" key="1">
    <citation type="submission" date="2022-06" db="EMBL/GenBank/DDBJ databases">
        <title>Roseomonas CN29.</title>
        <authorList>
            <person name="Cheng Y."/>
            <person name="He X."/>
        </authorList>
    </citation>
    <scope>NUCLEOTIDE SEQUENCE [LARGE SCALE GENOMIC DNA]</scope>
    <source>
        <strain evidence="3 4">CN29</strain>
    </source>
</reference>
<evidence type="ECO:0000313" key="3">
    <source>
        <dbReference type="EMBL" id="MCR0980878.1"/>
    </source>
</evidence>
<evidence type="ECO:0000256" key="1">
    <source>
        <dbReference type="SAM" id="MobiDB-lite"/>
    </source>
</evidence>
<dbReference type="EMBL" id="JANJOU010000001">
    <property type="protein sequence ID" value="MCR0980878.1"/>
    <property type="molecule type" value="Genomic_DNA"/>
</dbReference>
<dbReference type="PANTHER" id="PTHR34700:SF4">
    <property type="entry name" value="PHAGE-LIKE ELEMENT PBSX PROTEIN XKDP"/>
    <property type="match status" value="1"/>
</dbReference>
<dbReference type="Gene3D" id="3.10.350.10">
    <property type="entry name" value="LysM domain"/>
    <property type="match status" value="1"/>
</dbReference>
<organism evidence="3 4">
    <name type="scientific">Roseomonas populi</name>
    <dbReference type="NCBI Taxonomy" id="3121582"/>
    <lineage>
        <taxon>Bacteria</taxon>
        <taxon>Pseudomonadati</taxon>
        <taxon>Pseudomonadota</taxon>
        <taxon>Alphaproteobacteria</taxon>
        <taxon>Acetobacterales</taxon>
        <taxon>Roseomonadaceae</taxon>
        <taxon>Roseomonas</taxon>
    </lineage>
</organism>
<evidence type="ECO:0000259" key="2">
    <source>
        <dbReference type="PROSITE" id="PS51782"/>
    </source>
</evidence>
<dbReference type="RefSeq" id="WP_257714541.1">
    <property type="nucleotide sequence ID" value="NZ_JANJOU010000001.1"/>
</dbReference>
<evidence type="ECO:0000313" key="4">
    <source>
        <dbReference type="Proteomes" id="UP001524642"/>
    </source>
</evidence>
<dbReference type="InterPro" id="IPR013783">
    <property type="entry name" value="Ig-like_fold"/>
</dbReference>
<name>A0ABT1WYF6_9PROT</name>
<dbReference type="PROSITE" id="PS51318">
    <property type="entry name" value="TAT"/>
    <property type="match status" value="1"/>
</dbReference>
<feature type="compositionally biased region" description="Basic and acidic residues" evidence="1">
    <location>
        <begin position="201"/>
        <end position="211"/>
    </location>
</feature>
<proteinExistence type="predicted"/>
<dbReference type="PROSITE" id="PS51782">
    <property type="entry name" value="LYSM"/>
    <property type="match status" value="1"/>
</dbReference>
<dbReference type="InterPro" id="IPR052196">
    <property type="entry name" value="Bact_Kbp"/>
</dbReference>
<feature type="compositionally biased region" description="Low complexity" evidence="1">
    <location>
        <begin position="72"/>
        <end position="82"/>
    </location>
</feature>
<dbReference type="Proteomes" id="UP001524642">
    <property type="component" value="Unassembled WGS sequence"/>
</dbReference>
<dbReference type="InterPro" id="IPR036779">
    <property type="entry name" value="LysM_dom_sf"/>
</dbReference>
<dbReference type="Gene3D" id="2.60.40.10">
    <property type="entry name" value="Immunoglobulins"/>
    <property type="match status" value="1"/>
</dbReference>